<evidence type="ECO:0000313" key="2">
    <source>
        <dbReference type="EMBL" id="GGJ56239.1"/>
    </source>
</evidence>
<feature type="region of interest" description="Disordered" evidence="1">
    <location>
        <begin position="138"/>
        <end position="165"/>
    </location>
</feature>
<sequence length="165" mass="17079">MPGRRRPGAVTGSTLVRWHEGHLQAVAGGFEDGSVLLAGPDEEPWVLSASGAAFGAGEGNPWAYAGSRELSDLLPALSAGNVYFGNPALFAGTLGLLVDGAAPMGSVTVSNALTRNCGYWPTVFRPAACSGWCRAPSTAPARPFRSPERPSASSRPPTSPRATWT</sequence>
<evidence type="ECO:0000256" key="1">
    <source>
        <dbReference type="SAM" id="MobiDB-lite"/>
    </source>
</evidence>
<gene>
    <name evidence="2" type="ORF">GCM10010121_078530</name>
</gene>
<feature type="compositionally biased region" description="Low complexity" evidence="1">
    <location>
        <begin position="139"/>
        <end position="165"/>
    </location>
</feature>
<organism evidence="2 3">
    <name type="scientific">Streptomyces brasiliensis</name>
    <dbReference type="NCBI Taxonomy" id="1954"/>
    <lineage>
        <taxon>Bacteria</taxon>
        <taxon>Bacillati</taxon>
        <taxon>Actinomycetota</taxon>
        <taxon>Actinomycetes</taxon>
        <taxon>Kitasatosporales</taxon>
        <taxon>Streptomycetaceae</taxon>
        <taxon>Streptomyces</taxon>
    </lineage>
</organism>
<evidence type="ECO:0000313" key="3">
    <source>
        <dbReference type="Proteomes" id="UP000657574"/>
    </source>
</evidence>
<reference evidence="2" key="1">
    <citation type="journal article" date="2014" name="Int. J. Syst. Evol. Microbiol.">
        <title>Complete genome sequence of Corynebacterium casei LMG S-19264T (=DSM 44701T), isolated from a smear-ripened cheese.</title>
        <authorList>
            <consortium name="US DOE Joint Genome Institute (JGI-PGF)"/>
            <person name="Walter F."/>
            <person name="Albersmeier A."/>
            <person name="Kalinowski J."/>
            <person name="Ruckert C."/>
        </authorList>
    </citation>
    <scope>NUCLEOTIDE SEQUENCE</scope>
    <source>
        <strain evidence="2">JCM 3086</strain>
    </source>
</reference>
<dbReference type="Proteomes" id="UP000657574">
    <property type="component" value="Unassembled WGS sequence"/>
</dbReference>
<comment type="caution">
    <text evidence="2">The sequence shown here is derived from an EMBL/GenBank/DDBJ whole genome shotgun (WGS) entry which is preliminary data.</text>
</comment>
<name>A0A917P2H6_9ACTN</name>
<dbReference type="EMBL" id="BMQA01000050">
    <property type="protein sequence ID" value="GGJ56239.1"/>
    <property type="molecule type" value="Genomic_DNA"/>
</dbReference>
<protein>
    <submittedName>
        <fullName evidence="2">Uncharacterized protein</fullName>
    </submittedName>
</protein>
<accession>A0A917P2H6</accession>
<dbReference type="AlphaFoldDB" id="A0A917P2H6"/>
<keyword evidence="3" id="KW-1185">Reference proteome</keyword>
<proteinExistence type="predicted"/>
<reference evidence="2" key="2">
    <citation type="submission" date="2020-09" db="EMBL/GenBank/DDBJ databases">
        <authorList>
            <person name="Sun Q."/>
            <person name="Ohkuma M."/>
        </authorList>
    </citation>
    <scope>NUCLEOTIDE SEQUENCE</scope>
    <source>
        <strain evidence="2">JCM 3086</strain>
    </source>
</reference>